<feature type="transmembrane region" description="Helical" evidence="1">
    <location>
        <begin position="217"/>
        <end position="236"/>
    </location>
</feature>
<dbReference type="HOGENOM" id="CLU_060549_3_0_1"/>
<feature type="transmembrane region" description="Helical" evidence="1">
    <location>
        <begin position="87"/>
        <end position="107"/>
    </location>
</feature>
<keyword evidence="1" id="KW-0472">Membrane</keyword>
<feature type="transmembrane region" description="Helical" evidence="1">
    <location>
        <begin position="119"/>
        <end position="140"/>
    </location>
</feature>
<feature type="non-terminal residue" evidence="2">
    <location>
        <position position="1"/>
    </location>
</feature>
<dbReference type="AlphaFoldDB" id="A0A0D0BTX0"/>
<keyword evidence="1" id="KW-0812">Transmembrane</keyword>
<evidence type="ECO:0008006" key="4">
    <source>
        <dbReference type="Google" id="ProtNLM"/>
    </source>
</evidence>
<accession>A0A0D0BTX0</accession>
<evidence type="ECO:0000313" key="3">
    <source>
        <dbReference type="Proteomes" id="UP000053593"/>
    </source>
</evidence>
<dbReference type="Proteomes" id="UP000053593">
    <property type="component" value="Unassembled WGS sequence"/>
</dbReference>
<dbReference type="OrthoDB" id="3038990at2759"/>
<name>A0A0D0BTX0_9AGAR</name>
<feature type="transmembrane region" description="Helical" evidence="1">
    <location>
        <begin position="53"/>
        <end position="75"/>
    </location>
</feature>
<reference evidence="2 3" key="1">
    <citation type="submission" date="2014-04" db="EMBL/GenBank/DDBJ databases">
        <title>Evolutionary Origins and Diversification of the Mycorrhizal Mutualists.</title>
        <authorList>
            <consortium name="DOE Joint Genome Institute"/>
            <consortium name="Mycorrhizal Genomics Consortium"/>
            <person name="Kohler A."/>
            <person name="Kuo A."/>
            <person name="Nagy L.G."/>
            <person name="Floudas D."/>
            <person name="Copeland A."/>
            <person name="Barry K.W."/>
            <person name="Cichocki N."/>
            <person name="Veneault-Fourrey C."/>
            <person name="LaButti K."/>
            <person name="Lindquist E.A."/>
            <person name="Lipzen A."/>
            <person name="Lundell T."/>
            <person name="Morin E."/>
            <person name="Murat C."/>
            <person name="Riley R."/>
            <person name="Ohm R."/>
            <person name="Sun H."/>
            <person name="Tunlid A."/>
            <person name="Henrissat B."/>
            <person name="Grigoriev I.V."/>
            <person name="Hibbett D.S."/>
            <person name="Martin F."/>
        </authorList>
    </citation>
    <scope>NUCLEOTIDE SEQUENCE [LARGE SCALE GENOMIC DNA]</scope>
    <source>
        <strain evidence="2 3">FD-317 M1</strain>
    </source>
</reference>
<sequence length="263" mass="29393">SPAIPFQLLPPSVALQFQVDSYITVATAGIFIWDLLSNFAADWHLFRTSRNKLYLMVYMISRAGSMIFVLGRAIFTTYPVGNCEIANITIDSFYPVGVAGSCLLLFFRARVVYHGHRRLIAFFAFLWVAAFGTCLVAPFGTLATNVQSTSYCVTTRIMPFVGAIVIVPTIYDTVIFLAVSYKLMSHSFAEARGLQEHLLGNNLPEFSRAMFRDSQKYYLITVIANIVTICLMYAPVNAAYQIASNVPNVMLTNIMACYVYRNT</sequence>
<keyword evidence="1" id="KW-1133">Transmembrane helix</keyword>
<keyword evidence="3" id="KW-1185">Reference proteome</keyword>
<protein>
    <recommendedName>
        <fullName evidence="4">G protein-coupled receptor</fullName>
    </recommendedName>
</protein>
<evidence type="ECO:0000256" key="1">
    <source>
        <dbReference type="SAM" id="Phobius"/>
    </source>
</evidence>
<dbReference type="EMBL" id="KN834834">
    <property type="protein sequence ID" value="KIK53019.1"/>
    <property type="molecule type" value="Genomic_DNA"/>
</dbReference>
<proteinExistence type="predicted"/>
<organism evidence="2 3">
    <name type="scientific">Collybiopsis luxurians FD-317 M1</name>
    <dbReference type="NCBI Taxonomy" id="944289"/>
    <lineage>
        <taxon>Eukaryota</taxon>
        <taxon>Fungi</taxon>
        <taxon>Dikarya</taxon>
        <taxon>Basidiomycota</taxon>
        <taxon>Agaricomycotina</taxon>
        <taxon>Agaricomycetes</taxon>
        <taxon>Agaricomycetidae</taxon>
        <taxon>Agaricales</taxon>
        <taxon>Marasmiineae</taxon>
        <taxon>Omphalotaceae</taxon>
        <taxon>Collybiopsis</taxon>
        <taxon>Collybiopsis luxurians</taxon>
    </lineage>
</organism>
<gene>
    <name evidence="2" type="ORF">GYMLUDRAFT_140058</name>
</gene>
<feature type="transmembrane region" description="Helical" evidence="1">
    <location>
        <begin position="22"/>
        <end position="41"/>
    </location>
</feature>
<feature type="transmembrane region" description="Helical" evidence="1">
    <location>
        <begin position="160"/>
        <end position="179"/>
    </location>
</feature>
<evidence type="ECO:0000313" key="2">
    <source>
        <dbReference type="EMBL" id="KIK53019.1"/>
    </source>
</evidence>
<feature type="non-terminal residue" evidence="2">
    <location>
        <position position="263"/>
    </location>
</feature>